<accession>A0A6M0K166</accession>
<evidence type="ECO:0000313" key="2">
    <source>
        <dbReference type="EMBL" id="NEV63498.1"/>
    </source>
</evidence>
<dbReference type="EMBL" id="JAAIJQ010000053">
    <property type="protein sequence ID" value="NEV63498.1"/>
    <property type="molecule type" value="Genomic_DNA"/>
</dbReference>
<reference evidence="2 3" key="1">
    <citation type="submission" date="2020-02" db="EMBL/GenBank/DDBJ databases">
        <title>Genome sequences of Thiorhodococcus mannitoliphagus and Thiorhodococcus minor, purple sulfur photosynthetic bacteria in the gammaproteobacterial family, Chromatiaceae.</title>
        <authorList>
            <person name="Aviles F.A."/>
            <person name="Meyer T.E."/>
            <person name="Kyndt J.A."/>
        </authorList>
    </citation>
    <scope>NUCLEOTIDE SEQUENCE [LARGE SCALE GENOMIC DNA]</scope>
    <source>
        <strain evidence="2 3">DSM 11518</strain>
    </source>
</reference>
<sequence>MTLASLMVGLAVGALTLTATLSTYLMISEGAKDTLTEARLSQELRAALHLMRSDIRRAGYWDFNDADHDGDANADGVFDWGDFGAGDGPRGAFDTDGDGDSDADDLRAINNPFQRRYAAVNNDLCIGTDARTGDCAPRRCIEHGESGACLTYVQSGDCITYSYDLDSDGRVGIRACDRSEDEDDCPRPRGENGGAPFAARNGEPYAWRSWYPPEGSVKTQSIEMELLGFRHRDASLAMRVGRLGSQDQRFGCNAGRWERITSPDVHITDLEFQLSTSIQNTTAGKTRAAACEPGDICRQVRSVRIQISGQSAQDPKTRRALSTTVAVRNHRYEVVE</sequence>
<evidence type="ECO:0000313" key="3">
    <source>
        <dbReference type="Proteomes" id="UP000483379"/>
    </source>
</evidence>
<evidence type="ECO:0008006" key="4">
    <source>
        <dbReference type="Google" id="ProtNLM"/>
    </source>
</evidence>
<protein>
    <recommendedName>
        <fullName evidence="4">Pilus assembly protein PilW</fullName>
    </recommendedName>
</protein>
<dbReference type="Proteomes" id="UP000483379">
    <property type="component" value="Unassembled WGS sequence"/>
</dbReference>
<feature type="region of interest" description="Disordered" evidence="1">
    <location>
        <begin position="178"/>
        <end position="198"/>
    </location>
</feature>
<dbReference type="RefSeq" id="WP_164453962.1">
    <property type="nucleotide sequence ID" value="NZ_JAAIJQ010000053.1"/>
</dbReference>
<evidence type="ECO:0000256" key="1">
    <source>
        <dbReference type="SAM" id="MobiDB-lite"/>
    </source>
</evidence>
<gene>
    <name evidence="2" type="ORF">G3446_16660</name>
</gene>
<dbReference type="AlphaFoldDB" id="A0A6M0K166"/>
<proteinExistence type="predicted"/>
<keyword evidence="3" id="KW-1185">Reference proteome</keyword>
<comment type="caution">
    <text evidence="2">The sequence shown here is derived from an EMBL/GenBank/DDBJ whole genome shotgun (WGS) entry which is preliminary data.</text>
</comment>
<organism evidence="2 3">
    <name type="scientific">Thiorhodococcus minor</name>
    <dbReference type="NCBI Taxonomy" id="57489"/>
    <lineage>
        <taxon>Bacteria</taxon>
        <taxon>Pseudomonadati</taxon>
        <taxon>Pseudomonadota</taxon>
        <taxon>Gammaproteobacteria</taxon>
        <taxon>Chromatiales</taxon>
        <taxon>Chromatiaceae</taxon>
        <taxon>Thiorhodococcus</taxon>
    </lineage>
</organism>
<name>A0A6M0K166_9GAMM</name>